<evidence type="ECO:0000256" key="11">
    <source>
        <dbReference type="RuleBase" id="RU361159"/>
    </source>
</evidence>
<dbReference type="Pfam" id="PF00491">
    <property type="entry name" value="Arginase"/>
    <property type="match status" value="1"/>
</dbReference>
<proteinExistence type="inferred from homology"/>
<reference evidence="12 13" key="1">
    <citation type="submission" date="2012-01" db="EMBL/GenBank/DDBJ databases">
        <title>The Genome Sequence of Helcococcus kunzii ATCC 51366.</title>
        <authorList>
            <consortium name="The Broad Institute Genome Sequencing Platform"/>
            <person name="Earl A."/>
            <person name="Ward D."/>
            <person name="Feldgarden M."/>
            <person name="Gevers D."/>
            <person name="Huys G."/>
            <person name="Young S.K."/>
            <person name="Zeng Q."/>
            <person name="Gargeya S."/>
            <person name="Fitzgerald M."/>
            <person name="Haas B."/>
            <person name="Abouelleil A."/>
            <person name="Alvarado L."/>
            <person name="Arachchi H.M."/>
            <person name="Berlin A."/>
            <person name="Chapman S.B."/>
            <person name="Gearin G."/>
            <person name="Goldberg J."/>
            <person name="Griggs A."/>
            <person name="Gujja S."/>
            <person name="Hansen M."/>
            <person name="Heiman D."/>
            <person name="Howarth C."/>
            <person name="Larimer J."/>
            <person name="Lui A."/>
            <person name="MacDonald P.J.P."/>
            <person name="McCowen C."/>
            <person name="Montmayeur A."/>
            <person name="Murphy C."/>
            <person name="Neiman D."/>
            <person name="Pearson M."/>
            <person name="Priest M."/>
            <person name="Roberts A."/>
            <person name="Saif S."/>
            <person name="Shea T."/>
            <person name="Sisk P."/>
            <person name="Stolte C."/>
            <person name="Sykes S."/>
            <person name="Wortman J."/>
            <person name="Nusbaum C."/>
            <person name="Birren B."/>
        </authorList>
    </citation>
    <scope>NUCLEOTIDE SEQUENCE [LARGE SCALE GENOMIC DNA]</scope>
    <source>
        <strain evidence="12 13">ATCC 51366</strain>
    </source>
</reference>
<evidence type="ECO:0000256" key="2">
    <source>
        <dbReference type="ARBA" id="ARBA00012168"/>
    </source>
</evidence>
<dbReference type="PATRIC" id="fig|883114.3.peg.411"/>
<dbReference type="HOGENOM" id="CLU_039478_6_2_9"/>
<gene>
    <name evidence="12" type="ORF">HMPREF9709_00417</name>
</gene>
<comment type="catalytic activity">
    <reaction evidence="11">
        <text>L-arginine + H2O = urea + L-ornithine</text>
        <dbReference type="Rhea" id="RHEA:20569"/>
        <dbReference type="ChEBI" id="CHEBI:15377"/>
        <dbReference type="ChEBI" id="CHEBI:16199"/>
        <dbReference type="ChEBI" id="CHEBI:32682"/>
        <dbReference type="ChEBI" id="CHEBI:46911"/>
        <dbReference type="EC" id="3.5.3.1"/>
    </reaction>
</comment>
<keyword evidence="5 9" id="KW-0479">Metal-binding</keyword>
<name>H3NM56_9FIRM</name>
<evidence type="ECO:0000256" key="5">
    <source>
        <dbReference type="ARBA" id="ARBA00022723"/>
    </source>
</evidence>
<feature type="binding site" evidence="9">
    <location>
        <position position="99"/>
    </location>
    <ligand>
        <name>Mn(2+)</name>
        <dbReference type="ChEBI" id="CHEBI:29035"/>
        <label>1</label>
    </ligand>
</feature>
<evidence type="ECO:0000313" key="13">
    <source>
        <dbReference type="Proteomes" id="UP000004191"/>
    </source>
</evidence>
<comment type="caution">
    <text evidence="12">The sequence shown here is derived from an EMBL/GenBank/DDBJ whole genome shotgun (WGS) entry which is preliminary data.</text>
</comment>
<evidence type="ECO:0000256" key="1">
    <source>
        <dbReference type="ARBA" id="ARBA00005098"/>
    </source>
</evidence>
<keyword evidence="7 9" id="KW-0464">Manganese</keyword>
<sequence length="302" mass="33674">MKIDFIKVPMYYGSDRPGVEFGPDKIIQEGIEDIFNKNGIITEVKEDTKVEIISEKEKYRDHESIKYLSPVTNAVEDLADKVHDSLSKGNMPFVIGGDHALAIGSLAGVSSILGDDFAIVWVDAHADINDTETSPSGNIHGMPLAASFGLGDDKLTNVYFKGHKIKPENIYILGARSVDEGEYDIIDKYGVNVWYMDDVHTKGVNKCLNEIIDDINNKGINKVHFSYDIDSMDISLVPGTGTPVEDGFDHEQSEIIIRKLIQTKLIKSIDFVEYNPKKDIENITLNSVLKMLNIFAEELGKY</sequence>
<dbReference type="RefSeq" id="WP_005397498.1">
    <property type="nucleotide sequence ID" value="NZ_JH601088.1"/>
</dbReference>
<dbReference type="eggNOG" id="COG0010">
    <property type="taxonomic scope" value="Bacteria"/>
</dbReference>
<keyword evidence="6 11" id="KW-0378">Hydrolase</keyword>
<evidence type="ECO:0000256" key="8">
    <source>
        <dbReference type="NCBIfam" id="TIGR01229"/>
    </source>
</evidence>
<dbReference type="Proteomes" id="UP000004191">
    <property type="component" value="Unassembled WGS sequence"/>
</dbReference>
<dbReference type="GeneID" id="96998424"/>
<dbReference type="PANTHER" id="PTHR43782:SF3">
    <property type="entry name" value="ARGINASE"/>
    <property type="match status" value="1"/>
</dbReference>
<protein>
    <recommendedName>
        <fullName evidence="3 8">Arginase</fullName>
        <ecNumber evidence="2 8">3.5.3.1</ecNumber>
    </recommendedName>
</protein>
<dbReference type="GO" id="GO:0030145">
    <property type="term" value="F:manganese ion binding"/>
    <property type="evidence" value="ECO:0007669"/>
    <property type="project" value="TreeGrafter"/>
</dbReference>
<dbReference type="PIRSF" id="PIRSF036979">
    <property type="entry name" value="Arginase"/>
    <property type="match status" value="1"/>
</dbReference>
<evidence type="ECO:0000256" key="3">
    <source>
        <dbReference type="ARBA" id="ARBA00018123"/>
    </source>
</evidence>
<dbReference type="InterPro" id="IPR006035">
    <property type="entry name" value="Ureohydrolase"/>
</dbReference>
<dbReference type="Gene3D" id="3.40.800.10">
    <property type="entry name" value="Ureohydrolase domain"/>
    <property type="match status" value="1"/>
</dbReference>
<feature type="binding site" evidence="9">
    <location>
        <position position="123"/>
    </location>
    <ligand>
        <name>Mn(2+)</name>
        <dbReference type="ChEBI" id="CHEBI:29035"/>
        <label>1</label>
    </ligand>
</feature>
<dbReference type="NCBIfam" id="TIGR01229">
    <property type="entry name" value="rocF_arginase"/>
    <property type="match status" value="1"/>
</dbReference>
<comment type="similarity">
    <text evidence="10 11">Belongs to the arginase family.</text>
</comment>
<dbReference type="PROSITE" id="PS51409">
    <property type="entry name" value="ARGINASE_2"/>
    <property type="match status" value="1"/>
</dbReference>
<keyword evidence="4 11" id="KW-0056">Arginine metabolism</keyword>
<evidence type="ECO:0000256" key="9">
    <source>
        <dbReference type="PIRSR" id="PIRSR036979-1"/>
    </source>
</evidence>
<evidence type="ECO:0000256" key="10">
    <source>
        <dbReference type="PROSITE-ProRule" id="PRU00742"/>
    </source>
</evidence>
<dbReference type="SUPFAM" id="SSF52768">
    <property type="entry name" value="Arginase/deacetylase"/>
    <property type="match status" value="1"/>
</dbReference>
<dbReference type="AlphaFoldDB" id="H3NM56"/>
<feature type="binding site" evidence="9">
    <location>
        <position position="228"/>
    </location>
    <ligand>
        <name>Mn(2+)</name>
        <dbReference type="ChEBI" id="CHEBI:29035"/>
        <label>1</label>
    </ligand>
</feature>
<keyword evidence="13" id="KW-1185">Reference proteome</keyword>
<dbReference type="PANTHER" id="PTHR43782">
    <property type="entry name" value="ARGINASE"/>
    <property type="match status" value="1"/>
</dbReference>
<dbReference type="EC" id="3.5.3.1" evidence="2 8"/>
<evidence type="ECO:0000313" key="12">
    <source>
        <dbReference type="EMBL" id="EHR35465.1"/>
    </source>
</evidence>
<dbReference type="InterPro" id="IPR023696">
    <property type="entry name" value="Ureohydrolase_dom_sf"/>
</dbReference>
<feature type="binding site" evidence="9">
    <location>
        <position position="127"/>
    </location>
    <ligand>
        <name>Mn(2+)</name>
        <dbReference type="ChEBI" id="CHEBI:29035"/>
        <label>1</label>
    </ligand>
</feature>
<evidence type="ECO:0000256" key="7">
    <source>
        <dbReference type="ARBA" id="ARBA00023211"/>
    </source>
</evidence>
<feature type="binding site" evidence="9">
    <location>
        <position position="230"/>
    </location>
    <ligand>
        <name>Mn(2+)</name>
        <dbReference type="ChEBI" id="CHEBI:29035"/>
        <label>1</label>
    </ligand>
</feature>
<evidence type="ECO:0000256" key="6">
    <source>
        <dbReference type="ARBA" id="ARBA00022801"/>
    </source>
</evidence>
<dbReference type="OrthoDB" id="9788689at2"/>
<dbReference type="CDD" id="cd09989">
    <property type="entry name" value="Arginase"/>
    <property type="match status" value="1"/>
</dbReference>
<dbReference type="PRINTS" id="PR00116">
    <property type="entry name" value="ARGINASE"/>
</dbReference>
<organism evidence="12 13">
    <name type="scientific">Helcococcus kunzii ATCC 51366</name>
    <dbReference type="NCBI Taxonomy" id="883114"/>
    <lineage>
        <taxon>Bacteria</taxon>
        <taxon>Bacillati</taxon>
        <taxon>Bacillota</taxon>
        <taxon>Tissierellia</taxon>
        <taxon>Tissierellales</taxon>
        <taxon>Peptoniphilaceae</taxon>
        <taxon>Helcococcus</taxon>
    </lineage>
</organism>
<dbReference type="GO" id="GO:0005829">
    <property type="term" value="C:cytosol"/>
    <property type="evidence" value="ECO:0007669"/>
    <property type="project" value="TreeGrafter"/>
</dbReference>
<comment type="pathway">
    <text evidence="1">Nitrogen metabolism; urea cycle; L-ornithine and urea from L-arginine: step 1/1.</text>
</comment>
<dbReference type="EMBL" id="AGEI01000012">
    <property type="protein sequence ID" value="EHR35465.1"/>
    <property type="molecule type" value="Genomic_DNA"/>
</dbReference>
<feature type="binding site" evidence="9">
    <location>
        <position position="125"/>
    </location>
    <ligand>
        <name>Mn(2+)</name>
        <dbReference type="ChEBI" id="CHEBI:29035"/>
        <label>1</label>
    </ligand>
</feature>
<accession>H3NM56</accession>
<comment type="cofactor">
    <cofactor evidence="9 11">
        <name>Mn(2+)</name>
        <dbReference type="ChEBI" id="CHEBI:29035"/>
    </cofactor>
    <text evidence="9 11">Binds 2 manganese ions per subunit.</text>
</comment>
<dbReference type="STRING" id="883114.HMPREF9709_00417"/>
<dbReference type="GO" id="GO:0004053">
    <property type="term" value="F:arginase activity"/>
    <property type="evidence" value="ECO:0007669"/>
    <property type="project" value="UniProtKB-UniRule"/>
</dbReference>
<dbReference type="GO" id="GO:0006525">
    <property type="term" value="P:arginine metabolic process"/>
    <property type="evidence" value="ECO:0007669"/>
    <property type="project" value="UniProtKB-KW"/>
</dbReference>
<evidence type="ECO:0000256" key="4">
    <source>
        <dbReference type="ARBA" id="ARBA00022503"/>
    </source>
</evidence>
<dbReference type="InterPro" id="IPR014033">
    <property type="entry name" value="Arginase"/>
</dbReference>